<feature type="compositionally biased region" description="Acidic residues" evidence="6">
    <location>
        <begin position="148"/>
        <end position="162"/>
    </location>
</feature>
<dbReference type="PANTHER" id="PTHR21659">
    <property type="entry name" value="HYDROPHOBIC PROTEIN RCI2 LOW TEMPERATURE AND SALT RESPONSIVE PROTEIN LTI6 -RELATED"/>
    <property type="match status" value="1"/>
</dbReference>
<dbReference type="InterPro" id="IPR000612">
    <property type="entry name" value="PMP3"/>
</dbReference>
<dbReference type="PROSITE" id="PS01309">
    <property type="entry name" value="UPF0057"/>
    <property type="match status" value="1"/>
</dbReference>
<evidence type="ECO:0000256" key="6">
    <source>
        <dbReference type="SAM" id="MobiDB-lite"/>
    </source>
</evidence>
<feature type="transmembrane region" description="Helical" evidence="7">
    <location>
        <begin position="21"/>
        <end position="41"/>
    </location>
</feature>
<evidence type="ECO:0000313" key="8">
    <source>
        <dbReference type="EMBL" id="WFD45831.1"/>
    </source>
</evidence>
<evidence type="ECO:0000256" key="7">
    <source>
        <dbReference type="SAM" id="Phobius"/>
    </source>
</evidence>
<evidence type="ECO:0000256" key="5">
    <source>
        <dbReference type="ARBA" id="ARBA00023136"/>
    </source>
</evidence>
<name>A0ABY8EJU1_MALFU</name>
<feature type="region of interest" description="Disordered" evidence="6">
    <location>
        <begin position="123"/>
        <end position="221"/>
    </location>
</feature>
<evidence type="ECO:0000256" key="2">
    <source>
        <dbReference type="ARBA" id="ARBA00009530"/>
    </source>
</evidence>
<feature type="region of interest" description="Disordered" evidence="6">
    <location>
        <begin position="277"/>
        <end position="338"/>
    </location>
</feature>
<feature type="compositionally biased region" description="Low complexity" evidence="6">
    <location>
        <begin position="288"/>
        <end position="299"/>
    </location>
</feature>
<dbReference type="Pfam" id="PF01679">
    <property type="entry name" value="Pmp3"/>
    <property type="match status" value="1"/>
</dbReference>
<feature type="compositionally biased region" description="Polar residues" evidence="6">
    <location>
        <begin position="169"/>
        <end position="200"/>
    </location>
</feature>
<keyword evidence="4 7" id="KW-1133">Transmembrane helix</keyword>
<dbReference type="PANTHER" id="PTHR21659:SF85">
    <property type="entry name" value="EXPRESSED PROTEIN"/>
    <property type="match status" value="1"/>
</dbReference>
<evidence type="ECO:0000256" key="1">
    <source>
        <dbReference type="ARBA" id="ARBA00004370"/>
    </source>
</evidence>
<evidence type="ECO:0000313" key="9">
    <source>
        <dbReference type="Proteomes" id="UP000818624"/>
    </source>
</evidence>
<keyword evidence="5 7" id="KW-0472">Membrane</keyword>
<proteinExistence type="inferred from homology"/>
<accession>A0ABY8EJU1</accession>
<feature type="transmembrane region" description="Helical" evidence="7">
    <location>
        <begin position="47"/>
        <end position="68"/>
    </location>
</feature>
<comment type="similarity">
    <text evidence="2">Belongs to the UPF0057 (PMP3) family.</text>
</comment>
<comment type="subcellular location">
    <subcellularLocation>
        <location evidence="1">Membrane</location>
    </subcellularLocation>
</comment>
<organism evidence="8 9">
    <name type="scientific">Malassezia furfur</name>
    <name type="common">Pityriasis versicolor infection agent</name>
    <name type="synonym">Pityrosporum furfur</name>
    <dbReference type="NCBI Taxonomy" id="55194"/>
    <lineage>
        <taxon>Eukaryota</taxon>
        <taxon>Fungi</taxon>
        <taxon>Dikarya</taxon>
        <taxon>Basidiomycota</taxon>
        <taxon>Ustilaginomycotina</taxon>
        <taxon>Malasseziomycetes</taxon>
        <taxon>Malasseziales</taxon>
        <taxon>Malasseziaceae</taxon>
        <taxon>Malassezia</taxon>
    </lineage>
</organism>
<evidence type="ECO:0000256" key="4">
    <source>
        <dbReference type="ARBA" id="ARBA00022989"/>
    </source>
</evidence>
<dbReference type="EMBL" id="CP046234">
    <property type="protein sequence ID" value="WFD45831.1"/>
    <property type="molecule type" value="Genomic_DNA"/>
</dbReference>
<protein>
    <recommendedName>
        <fullName evidence="10">Plasma membrane proteolipid 3</fullName>
    </recommendedName>
</protein>
<feature type="compositionally biased region" description="Basic and acidic residues" evidence="6">
    <location>
        <begin position="327"/>
        <end position="338"/>
    </location>
</feature>
<dbReference type="Proteomes" id="UP000818624">
    <property type="component" value="Chromosome 1"/>
</dbReference>
<evidence type="ECO:0008006" key="10">
    <source>
        <dbReference type="Google" id="ProtNLM"/>
    </source>
</evidence>
<keyword evidence="3 7" id="KW-0812">Transmembrane</keyword>
<reference evidence="8 9" key="1">
    <citation type="journal article" date="2020" name="Elife">
        <title>Loss of centromere function drives karyotype evolution in closely related Malassezia species.</title>
        <authorList>
            <person name="Sankaranarayanan S.R."/>
            <person name="Ianiri G."/>
            <person name="Coelho M.A."/>
            <person name="Reza M.H."/>
            <person name="Thimmappa B.C."/>
            <person name="Ganguly P."/>
            <person name="Vadnala R.N."/>
            <person name="Sun S."/>
            <person name="Siddharthan R."/>
            <person name="Tellgren-Roth C."/>
            <person name="Dawson T.L."/>
            <person name="Heitman J."/>
            <person name="Sanyal K."/>
        </authorList>
    </citation>
    <scope>NUCLEOTIDE SEQUENCE [LARGE SCALE GENOMIC DNA]</scope>
    <source>
        <strain evidence="8">CBS14141</strain>
    </source>
</reference>
<evidence type="ECO:0000256" key="3">
    <source>
        <dbReference type="ARBA" id="ARBA00022692"/>
    </source>
</evidence>
<sequence length="338" mass="38137">MPFMGLTGNRRELRPSPRHAFALFIVLFSILVPPLAVAMRFGIGTDFFINVILTILGYIPGHLHNFFIQRVRDNSSKKRTPAWLKKCGLVVNPANATGSNRKWADRYLYVPDHVQHDEEGRAYYLNPETNEFDAPSAMRSGPRRRPDDDEESDVAMDPDALVEPDRFYGTSSKPTHPTATPSTLSVDSGTSRRTNRSLMSRTRKLFGGHGHAGTPSMDRHSRIDYAMGTPRTEPSYDEFEEEEMTTMNYRRPAPATAPTDTMDELDRELLGLSTQERVPPVRASRQETAAWAAAPSTTRSRSRTRTPKRVYDRPPSPERPAAASAAPERDIMEYEHTF</sequence>
<gene>
    <name evidence="8" type="ORF">GLX27_000456</name>
</gene>
<keyword evidence="9" id="KW-1185">Reference proteome</keyword>